<feature type="transmembrane region" description="Helical" evidence="8">
    <location>
        <begin position="368"/>
        <end position="390"/>
    </location>
</feature>
<dbReference type="GO" id="GO:0055085">
    <property type="term" value="P:transmembrane transport"/>
    <property type="evidence" value="ECO:0007669"/>
    <property type="project" value="InterPro"/>
</dbReference>
<keyword evidence="7 8" id="KW-0472">Membrane</keyword>
<evidence type="ECO:0000256" key="2">
    <source>
        <dbReference type="ARBA" id="ARBA00022448"/>
    </source>
</evidence>
<feature type="domain" description="ABC transmembrane type-1" evidence="9">
    <location>
        <begin position="73"/>
        <end position="276"/>
    </location>
</feature>
<dbReference type="EMBL" id="PIUK01000065">
    <property type="protein sequence ID" value="MBY6276208.1"/>
    <property type="molecule type" value="Genomic_DNA"/>
</dbReference>
<name>A0A953I838_SYMTR</name>
<dbReference type="Proteomes" id="UP000732377">
    <property type="component" value="Unassembled WGS sequence"/>
</dbReference>
<dbReference type="Pfam" id="PF00528">
    <property type="entry name" value="BPD_transp_1"/>
    <property type="match status" value="2"/>
</dbReference>
<dbReference type="PROSITE" id="PS50928">
    <property type="entry name" value="ABC_TM1"/>
    <property type="match status" value="2"/>
</dbReference>
<dbReference type="PANTHER" id="PTHR43357">
    <property type="entry name" value="INNER MEMBRANE ABC TRANSPORTER PERMEASE PROTEIN YDCV"/>
    <property type="match status" value="1"/>
</dbReference>
<dbReference type="PANTHER" id="PTHR43357:SF4">
    <property type="entry name" value="INNER MEMBRANE ABC TRANSPORTER PERMEASE PROTEIN YDCV"/>
    <property type="match status" value="1"/>
</dbReference>
<evidence type="ECO:0000313" key="10">
    <source>
        <dbReference type="EMBL" id="MBY6276208.1"/>
    </source>
</evidence>
<dbReference type="Gene3D" id="1.10.3720.10">
    <property type="entry name" value="MetI-like"/>
    <property type="match status" value="2"/>
</dbReference>
<accession>A0A953I838</accession>
<keyword evidence="2 8" id="KW-0813">Transport</keyword>
<evidence type="ECO:0000259" key="9">
    <source>
        <dbReference type="PROSITE" id="PS50928"/>
    </source>
</evidence>
<dbReference type="CDD" id="cd06261">
    <property type="entry name" value="TM_PBP2"/>
    <property type="match status" value="2"/>
</dbReference>
<feature type="transmembrane region" description="Helical" evidence="8">
    <location>
        <begin position="72"/>
        <end position="99"/>
    </location>
</feature>
<feature type="transmembrane region" description="Helical" evidence="8">
    <location>
        <begin position="306"/>
        <end position="331"/>
    </location>
</feature>
<evidence type="ECO:0000256" key="4">
    <source>
        <dbReference type="ARBA" id="ARBA00022519"/>
    </source>
</evidence>
<evidence type="ECO:0000256" key="3">
    <source>
        <dbReference type="ARBA" id="ARBA00022475"/>
    </source>
</evidence>
<feature type="domain" description="ABC transmembrane type-1" evidence="9">
    <location>
        <begin position="364"/>
        <end position="559"/>
    </location>
</feature>
<dbReference type="AlphaFoldDB" id="A0A953I838"/>
<feature type="transmembrane region" description="Helical" evidence="8">
    <location>
        <begin position="495"/>
        <end position="518"/>
    </location>
</feature>
<gene>
    <name evidence="10" type="ORF">CWE10_08300</name>
</gene>
<feature type="transmembrane region" description="Helical" evidence="8">
    <location>
        <begin position="153"/>
        <end position="173"/>
    </location>
</feature>
<keyword evidence="4" id="KW-0997">Cell inner membrane</keyword>
<keyword evidence="3" id="KW-1003">Cell membrane</keyword>
<dbReference type="GO" id="GO:0005886">
    <property type="term" value="C:plasma membrane"/>
    <property type="evidence" value="ECO:0007669"/>
    <property type="project" value="UniProtKB-SubCell"/>
</dbReference>
<feature type="transmembrane region" description="Helical" evidence="8">
    <location>
        <begin position="429"/>
        <end position="448"/>
    </location>
</feature>
<feature type="transmembrane region" description="Helical" evidence="8">
    <location>
        <begin position="111"/>
        <end position="133"/>
    </location>
</feature>
<feature type="transmembrane region" description="Helical" evidence="8">
    <location>
        <begin position="256"/>
        <end position="279"/>
    </location>
</feature>
<evidence type="ECO:0000256" key="6">
    <source>
        <dbReference type="ARBA" id="ARBA00022989"/>
    </source>
</evidence>
<feature type="transmembrane region" description="Helical" evidence="8">
    <location>
        <begin position="402"/>
        <end position="423"/>
    </location>
</feature>
<dbReference type="InterPro" id="IPR035906">
    <property type="entry name" value="MetI-like_sf"/>
</dbReference>
<evidence type="ECO:0000256" key="7">
    <source>
        <dbReference type="ARBA" id="ARBA00023136"/>
    </source>
</evidence>
<dbReference type="RefSeq" id="WP_273379214.1">
    <property type="nucleotide sequence ID" value="NZ_PIUK01000065.1"/>
</dbReference>
<dbReference type="SUPFAM" id="SSF161098">
    <property type="entry name" value="MetI-like"/>
    <property type="match status" value="2"/>
</dbReference>
<evidence type="ECO:0000313" key="11">
    <source>
        <dbReference type="Proteomes" id="UP000732377"/>
    </source>
</evidence>
<feature type="transmembrane region" description="Helical" evidence="8">
    <location>
        <begin position="20"/>
        <end position="37"/>
    </location>
</feature>
<feature type="transmembrane region" description="Helical" evidence="8">
    <location>
        <begin position="538"/>
        <end position="558"/>
    </location>
</feature>
<evidence type="ECO:0000256" key="5">
    <source>
        <dbReference type="ARBA" id="ARBA00022692"/>
    </source>
</evidence>
<comment type="caution">
    <text evidence="10">The sequence shown here is derived from an EMBL/GenBank/DDBJ whole genome shotgun (WGS) entry which is preliminary data.</text>
</comment>
<protein>
    <submittedName>
        <fullName evidence="10">Iron ABC transporter permease</fullName>
    </submittedName>
</protein>
<reference evidence="10" key="1">
    <citation type="submission" date="2017-11" db="EMBL/GenBank/DDBJ databases">
        <title>Three new genomes from thermophilic consortium.</title>
        <authorList>
            <person name="Quaggio R."/>
            <person name="Amgarten D."/>
            <person name="Setubal J.C."/>
        </authorList>
    </citation>
    <scope>NUCLEOTIDE SEQUENCE</scope>
    <source>
        <strain evidence="10">ZCTH01-B2</strain>
    </source>
</reference>
<sequence>MKVAAKWNDRWQRITASPYFVYVIVAPLALVLWGYVVQPMLATFLASVQDSSGFTLKYYRGFFSLNSTQMEALLTTVGISVLSVITCAVVGVSMAVLLNRFEFPGRRLLESLILVPMALPPLIGIYAFQFLYSSSGIIPRALKVLFDLPQVPFALKGLTGVLVVHTFTMYPYFYTSAAAALAGFDPSLEEAAYNLGARRWQVWTRVLLPMLTPALVAGSLLTFMVSMASYTAPLIFGVDRIMTMQIAIARTNGDLALASAEATVLSVVSIAFLVLMRWYQNRRTYRSLSKGVSVHRTEVKSPVGKILAMVASIFGTLILILPVLVLVLVSFSKDGSWTVQVLPPKYTLDNYITLFTSSRAWRPIRNSLAMSALATVGSILLGVAAAYALNRFKFKGKSLLDVAVMIPWALPGTVVAINLIAAFNQPSVFTFGKVIVGTFWILPLAYFVRFSPLVFRSTNATLAQLDPSVEEAARSLGATWWYSFRRVTFPLMFRGVLAGALMAFVQGVGEFVASVLIYTARNQPISVEINNLMYSFKFGTAAAYGVLQMLLILVAIYISNRLEQRQNLA</sequence>
<organism evidence="10 11">
    <name type="scientific">Symbiobacterium thermophilum</name>
    <dbReference type="NCBI Taxonomy" id="2734"/>
    <lineage>
        <taxon>Bacteria</taxon>
        <taxon>Bacillati</taxon>
        <taxon>Bacillota</taxon>
        <taxon>Clostridia</taxon>
        <taxon>Eubacteriales</taxon>
        <taxon>Symbiobacteriaceae</taxon>
        <taxon>Symbiobacterium</taxon>
    </lineage>
</organism>
<comment type="subcellular location">
    <subcellularLocation>
        <location evidence="1">Cell inner membrane</location>
        <topology evidence="1">Multi-pass membrane protein</topology>
    </subcellularLocation>
    <subcellularLocation>
        <location evidence="8">Cell membrane</location>
        <topology evidence="8">Multi-pass membrane protein</topology>
    </subcellularLocation>
</comment>
<keyword evidence="5 8" id="KW-0812">Transmembrane</keyword>
<evidence type="ECO:0000256" key="1">
    <source>
        <dbReference type="ARBA" id="ARBA00004429"/>
    </source>
</evidence>
<feature type="transmembrane region" description="Helical" evidence="8">
    <location>
        <begin position="206"/>
        <end position="236"/>
    </location>
</feature>
<keyword evidence="6 8" id="KW-1133">Transmembrane helix</keyword>
<evidence type="ECO:0000256" key="8">
    <source>
        <dbReference type="RuleBase" id="RU363032"/>
    </source>
</evidence>
<proteinExistence type="inferred from homology"/>
<comment type="similarity">
    <text evidence="8">Belongs to the binding-protein-dependent transport system permease family.</text>
</comment>
<dbReference type="InterPro" id="IPR000515">
    <property type="entry name" value="MetI-like"/>
</dbReference>